<dbReference type="GO" id="GO:0043625">
    <property type="term" value="C:delta DNA polymerase complex"/>
    <property type="evidence" value="ECO:0007669"/>
    <property type="project" value="TreeGrafter"/>
</dbReference>
<gene>
    <name evidence="3" type="ORF">EN45_081810</name>
    <name evidence="2" type="ORF">N7505_004572</name>
</gene>
<dbReference type="InterPro" id="IPR007218">
    <property type="entry name" value="DNA_pol_delta_4"/>
</dbReference>
<protein>
    <submittedName>
        <fullName evidence="3">DNA polymerase delta subunit</fullName>
    </submittedName>
</protein>
<name>A0A167URY0_PENCH</name>
<dbReference type="PANTHER" id="PTHR14303:SF0">
    <property type="entry name" value="DNA POLYMERASE DELTA SUBUNIT 4"/>
    <property type="match status" value="1"/>
</dbReference>
<dbReference type="GO" id="GO:0003887">
    <property type="term" value="F:DNA-directed DNA polymerase activity"/>
    <property type="evidence" value="ECO:0007669"/>
    <property type="project" value="TreeGrafter"/>
</dbReference>
<dbReference type="EMBL" id="JAPVEB010000003">
    <property type="protein sequence ID" value="KAJ5268814.1"/>
    <property type="molecule type" value="Genomic_DNA"/>
</dbReference>
<evidence type="ECO:0000313" key="2">
    <source>
        <dbReference type="EMBL" id="KAJ5268814.1"/>
    </source>
</evidence>
<reference evidence="2 4" key="3">
    <citation type="journal article" date="2023" name="IMA Fungus">
        <title>Comparative genomic study of the Penicillium genus elucidates a diverse pangenome and 15 lateral gene transfer events.</title>
        <authorList>
            <person name="Petersen C."/>
            <person name="Sorensen T."/>
            <person name="Nielsen M.R."/>
            <person name="Sondergaard T.E."/>
            <person name="Sorensen J.L."/>
            <person name="Fitzpatrick D.A."/>
            <person name="Frisvad J.C."/>
            <person name="Nielsen K.L."/>
        </authorList>
    </citation>
    <scope>NUCLEOTIDE SEQUENCE [LARGE SCALE GENOMIC DNA]</scope>
    <source>
        <strain evidence="2 4">IBT 3361</strain>
    </source>
</reference>
<dbReference type="GO" id="GO:0006261">
    <property type="term" value="P:DNA-templated DNA replication"/>
    <property type="evidence" value="ECO:0007669"/>
    <property type="project" value="TreeGrafter"/>
</dbReference>
<reference evidence="2" key="2">
    <citation type="submission" date="2022-12" db="EMBL/GenBank/DDBJ databases">
        <authorList>
            <person name="Petersen C."/>
        </authorList>
    </citation>
    <scope>NUCLEOTIDE SEQUENCE</scope>
    <source>
        <strain evidence="2">IBT 3361</strain>
    </source>
</reference>
<proteinExistence type="predicted"/>
<evidence type="ECO:0000256" key="1">
    <source>
        <dbReference type="SAM" id="MobiDB-lite"/>
    </source>
</evidence>
<dbReference type="GO" id="GO:0000731">
    <property type="term" value="P:DNA synthesis involved in DNA repair"/>
    <property type="evidence" value="ECO:0007669"/>
    <property type="project" value="InterPro"/>
</dbReference>
<evidence type="ECO:0000313" key="3">
    <source>
        <dbReference type="EMBL" id="KZN89569.1"/>
    </source>
</evidence>
<dbReference type="PANTHER" id="PTHR14303">
    <property type="entry name" value="DNA POLYMERASE DELTA SUBUNIT 4"/>
    <property type="match status" value="1"/>
</dbReference>
<dbReference type="Pfam" id="PF04081">
    <property type="entry name" value="DNA_pol_delta_4"/>
    <property type="match status" value="1"/>
</dbReference>
<feature type="region of interest" description="Disordered" evidence="1">
    <location>
        <begin position="1"/>
        <end position="68"/>
    </location>
</feature>
<dbReference type="Proteomes" id="UP000076449">
    <property type="component" value="Chromosome II"/>
</dbReference>
<keyword evidence="4" id="KW-1185">Reference proteome</keyword>
<dbReference type="OMA" id="HYGPCTG"/>
<dbReference type="AlphaFoldDB" id="A0A167URY0"/>
<dbReference type="Proteomes" id="UP001220256">
    <property type="component" value="Unassembled WGS sequence"/>
</dbReference>
<dbReference type="EMBL" id="CM002799">
    <property type="protein sequence ID" value="KZN89569.1"/>
    <property type="molecule type" value="Genomic_DNA"/>
</dbReference>
<organism evidence="3">
    <name type="scientific">Penicillium chrysogenum</name>
    <name type="common">Penicillium notatum</name>
    <dbReference type="NCBI Taxonomy" id="5076"/>
    <lineage>
        <taxon>Eukaryota</taxon>
        <taxon>Fungi</taxon>
        <taxon>Dikarya</taxon>
        <taxon>Ascomycota</taxon>
        <taxon>Pezizomycotina</taxon>
        <taxon>Eurotiomycetes</taxon>
        <taxon>Eurotiomycetidae</taxon>
        <taxon>Eurotiales</taxon>
        <taxon>Aspergillaceae</taxon>
        <taxon>Penicillium</taxon>
        <taxon>Penicillium chrysogenum species complex</taxon>
    </lineage>
</organism>
<reference evidence="3" key="1">
    <citation type="journal article" date="2014" name="Genome Announc.">
        <title>Complete sequencing and chromosome-scale genome assembly of the industrial progenitor strain P2niaD18 from the penicillin producer Penicillium chrysogenum.</title>
        <authorList>
            <person name="Specht T."/>
            <person name="Dahlmann T.A."/>
            <person name="Zadra I."/>
            <person name="Kurnsteiner H."/>
            <person name="Kuck U."/>
        </authorList>
    </citation>
    <scope>NUCLEOTIDE SEQUENCE [LARGE SCALE GENOMIC DNA]</scope>
    <source>
        <strain evidence="3">P2niaD18</strain>
    </source>
</reference>
<evidence type="ECO:0000313" key="4">
    <source>
        <dbReference type="Proteomes" id="UP001220256"/>
    </source>
</evidence>
<dbReference type="PhylomeDB" id="A0A167URY0"/>
<accession>A0A167URY0</accession>
<sequence>MPRRAANKPGSQSTLSFGARGRVTKPVTAPSHKAKALDSTPALSDQSASATPEPQQLAVTPNEPSKPHVADLAVRQQAAIEHQAPQSEEDKRALKLNKQDIWRYWQAQEQIRKAPRAHQQGMDVEEKILRHFDLSSQYGPCVGIARIKRWRRANQLKLNPPIEVLAVLLKGKNVKERAHIDELLS</sequence>
<feature type="compositionally biased region" description="Polar residues" evidence="1">
    <location>
        <begin position="41"/>
        <end position="63"/>
    </location>
</feature>